<evidence type="ECO:0000256" key="4">
    <source>
        <dbReference type="ARBA" id="ARBA00023136"/>
    </source>
</evidence>
<organism evidence="7 8">
    <name type="scientific">Candidatus Manganitrophus noduliformans</name>
    <dbReference type="NCBI Taxonomy" id="2606439"/>
    <lineage>
        <taxon>Bacteria</taxon>
        <taxon>Pseudomonadati</taxon>
        <taxon>Nitrospirota</taxon>
        <taxon>Nitrospiria</taxon>
        <taxon>Candidatus Troglogloeales</taxon>
        <taxon>Candidatus Manganitrophaceae</taxon>
        <taxon>Candidatus Manganitrophus</taxon>
    </lineage>
</organism>
<dbReference type="EMBL" id="VTOW01000002">
    <property type="protein sequence ID" value="NKE71955.1"/>
    <property type="molecule type" value="Genomic_DNA"/>
</dbReference>
<keyword evidence="8" id="KW-1185">Reference proteome</keyword>
<comment type="subcellular location">
    <subcellularLocation>
        <location evidence="1">Membrane</location>
        <topology evidence="1">Multi-pass membrane protein</topology>
    </subcellularLocation>
</comment>
<evidence type="ECO:0000256" key="5">
    <source>
        <dbReference type="SAM" id="Phobius"/>
    </source>
</evidence>
<evidence type="ECO:0000259" key="6">
    <source>
        <dbReference type="Pfam" id="PF01957"/>
    </source>
</evidence>
<feature type="transmembrane region" description="Helical" evidence="5">
    <location>
        <begin position="50"/>
        <end position="67"/>
    </location>
</feature>
<dbReference type="SUPFAM" id="SSF141322">
    <property type="entry name" value="NfeD domain-like"/>
    <property type="match status" value="1"/>
</dbReference>
<accession>A0A7X6DRD3</accession>
<dbReference type="Gene3D" id="2.40.50.140">
    <property type="entry name" value="Nucleic acid-binding proteins"/>
    <property type="match status" value="1"/>
</dbReference>
<gene>
    <name evidence="7" type="ORF">MNODULE_14495</name>
</gene>
<reference evidence="7 8" key="1">
    <citation type="journal article" date="2020" name="Nature">
        <title>Bacterial chemolithoautotrophy via manganese oxidation.</title>
        <authorList>
            <person name="Yu H."/>
            <person name="Leadbetter J.R."/>
        </authorList>
    </citation>
    <scope>NUCLEOTIDE SEQUENCE [LARGE SCALE GENOMIC DNA]</scope>
    <source>
        <strain evidence="7 8">Mn-1</strain>
    </source>
</reference>
<keyword evidence="3 5" id="KW-1133">Transmembrane helix</keyword>
<dbReference type="PANTHER" id="PTHR33507">
    <property type="entry name" value="INNER MEMBRANE PROTEIN YBBJ"/>
    <property type="match status" value="1"/>
</dbReference>
<evidence type="ECO:0000313" key="8">
    <source>
        <dbReference type="Proteomes" id="UP000534783"/>
    </source>
</evidence>
<sequence length="144" mass="16015">MMPWWGWLLLGLFFLLAEMMTPGGFYLIFFGASALIVGSLAAFKFTGPEWMEWLLFSLFSIVTLLFFRQPLLKRFQAADTGREIDSLVGEVAVVLDPIAVDAIGKVELRGAAWSARNVGESPVTKGQRCRVIQVEGLTLWVRSG</sequence>
<proteinExistence type="predicted"/>
<evidence type="ECO:0000256" key="1">
    <source>
        <dbReference type="ARBA" id="ARBA00004141"/>
    </source>
</evidence>
<evidence type="ECO:0000256" key="2">
    <source>
        <dbReference type="ARBA" id="ARBA00022692"/>
    </source>
</evidence>
<keyword evidence="4 5" id="KW-0472">Membrane</keyword>
<dbReference type="InterPro" id="IPR052165">
    <property type="entry name" value="Membrane_assoc_protease"/>
</dbReference>
<comment type="caution">
    <text evidence="7">The sequence shown here is derived from an EMBL/GenBank/DDBJ whole genome shotgun (WGS) entry which is preliminary data.</text>
</comment>
<dbReference type="Pfam" id="PF01957">
    <property type="entry name" value="NfeD"/>
    <property type="match status" value="1"/>
</dbReference>
<dbReference type="InterPro" id="IPR012340">
    <property type="entry name" value="NA-bd_OB-fold"/>
</dbReference>
<dbReference type="PANTHER" id="PTHR33507:SF3">
    <property type="entry name" value="INNER MEMBRANE PROTEIN YBBJ"/>
    <property type="match status" value="1"/>
</dbReference>
<feature type="domain" description="NfeD-like C-terminal" evidence="6">
    <location>
        <begin position="85"/>
        <end position="142"/>
    </location>
</feature>
<protein>
    <submittedName>
        <fullName evidence="7">NfeD family protein</fullName>
    </submittedName>
</protein>
<evidence type="ECO:0000256" key="3">
    <source>
        <dbReference type="ARBA" id="ARBA00022989"/>
    </source>
</evidence>
<dbReference type="AlphaFoldDB" id="A0A7X6DRD3"/>
<keyword evidence="2 5" id="KW-0812">Transmembrane</keyword>
<evidence type="ECO:0000313" key="7">
    <source>
        <dbReference type="EMBL" id="NKE71955.1"/>
    </source>
</evidence>
<dbReference type="Proteomes" id="UP000534783">
    <property type="component" value="Unassembled WGS sequence"/>
</dbReference>
<name>A0A7X6DRD3_9BACT</name>
<dbReference type="RefSeq" id="WP_168061055.1">
    <property type="nucleotide sequence ID" value="NZ_VTOW01000002.1"/>
</dbReference>
<dbReference type="GO" id="GO:0005886">
    <property type="term" value="C:plasma membrane"/>
    <property type="evidence" value="ECO:0007669"/>
    <property type="project" value="TreeGrafter"/>
</dbReference>
<dbReference type="InterPro" id="IPR002810">
    <property type="entry name" value="NfeD-like_C"/>
</dbReference>